<dbReference type="Gene3D" id="3.40.50.720">
    <property type="entry name" value="NAD(P)-binding Rossmann-like Domain"/>
    <property type="match status" value="1"/>
</dbReference>
<accession>A0ABR4HM92</accession>
<dbReference type="InterPro" id="IPR036291">
    <property type="entry name" value="NAD(P)-bd_dom_sf"/>
</dbReference>
<evidence type="ECO:0000313" key="5">
    <source>
        <dbReference type="Proteomes" id="UP001610335"/>
    </source>
</evidence>
<gene>
    <name evidence="4" type="ORF">BDW59DRAFT_175778</name>
</gene>
<keyword evidence="3" id="KW-0560">Oxidoreductase</keyword>
<organism evidence="4 5">
    <name type="scientific">Aspergillus cavernicola</name>
    <dbReference type="NCBI Taxonomy" id="176166"/>
    <lineage>
        <taxon>Eukaryota</taxon>
        <taxon>Fungi</taxon>
        <taxon>Dikarya</taxon>
        <taxon>Ascomycota</taxon>
        <taxon>Pezizomycotina</taxon>
        <taxon>Eurotiomycetes</taxon>
        <taxon>Eurotiomycetidae</taxon>
        <taxon>Eurotiales</taxon>
        <taxon>Aspergillaceae</taxon>
        <taxon>Aspergillus</taxon>
        <taxon>Aspergillus subgen. Nidulantes</taxon>
    </lineage>
</organism>
<keyword evidence="5" id="KW-1185">Reference proteome</keyword>
<proteinExistence type="inferred from homology"/>
<dbReference type="SUPFAM" id="SSF51735">
    <property type="entry name" value="NAD(P)-binding Rossmann-fold domains"/>
    <property type="match status" value="1"/>
</dbReference>
<dbReference type="PANTHER" id="PTHR24320:SF272">
    <property type="entry name" value="NAD(P)-BINDING ROSSMANN-FOLD SUPERFAMILY PROTEIN"/>
    <property type="match status" value="1"/>
</dbReference>
<evidence type="ECO:0000256" key="2">
    <source>
        <dbReference type="ARBA" id="ARBA00022857"/>
    </source>
</evidence>
<sequence length="318" mass="34447">MTTRPGDARPTALQVIQDEGLEGKLADKLIFITGVSSGIGIETAKALSVTGATIYLAARNLDKAREHLGENSPHVHLFELDLASLTSVRACAEKVLSQTKKINIFIANAGIMAYPEGQTADGFETQFGTNHLGHFLLFQLVRPALLAAATPESNSRAVILASIAHRGSEVVFDNYNLKGEYKRWRAYSQSKTANLWTANEFDRRYSGQGLRAFSVQPGGIKTGLLQYMSEEEQNGLTSAPGLAPQFKSPEQGAATSTWGAVSKSLDGMGGRYLEDVQIAKAYDAAEGQWAPGYAPHAYSPEKEKKLWELSLKLVGVEN</sequence>
<dbReference type="PRINTS" id="PR00081">
    <property type="entry name" value="GDHRDH"/>
</dbReference>
<dbReference type="Pfam" id="PF00106">
    <property type="entry name" value="adh_short"/>
    <property type="match status" value="1"/>
</dbReference>
<reference evidence="4 5" key="1">
    <citation type="submission" date="2024-07" db="EMBL/GenBank/DDBJ databases">
        <title>Section-level genome sequencing and comparative genomics of Aspergillus sections Usti and Cavernicolus.</title>
        <authorList>
            <consortium name="Lawrence Berkeley National Laboratory"/>
            <person name="Nybo J.L."/>
            <person name="Vesth T.C."/>
            <person name="Theobald S."/>
            <person name="Frisvad J.C."/>
            <person name="Larsen T.O."/>
            <person name="Kjaerboelling I."/>
            <person name="Rothschild-Mancinelli K."/>
            <person name="Lyhne E.K."/>
            <person name="Kogle M.E."/>
            <person name="Barry K."/>
            <person name="Clum A."/>
            <person name="Na H."/>
            <person name="Ledsgaard L."/>
            <person name="Lin J."/>
            <person name="Lipzen A."/>
            <person name="Kuo A."/>
            <person name="Riley R."/>
            <person name="Mondo S."/>
            <person name="LaButti K."/>
            <person name="Haridas S."/>
            <person name="Pangalinan J."/>
            <person name="Salamov A.A."/>
            <person name="Simmons B.A."/>
            <person name="Magnuson J.K."/>
            <person name="Chen J."/>
            <person name="Drula E."/>
            <person name="Henrissat B."/>
            <person name="Wiebenga A."/>
            <person name="Lubbers R.J."/>
            <person name="Gomes A.C."/>
            <person name="Makela M.R."/>
            <person name="Stajich J."/>
            <person name="Grigoriev I.V."/>
            <person name="Mortensen U.H."/>
            <person name="De vries R.P."/>
            <person name="Baker S.E."/>
            <person name="Andersen M.R."/>
        </authorList>
    </citation>
    <scope>NUCLEOTIDE SEQUENCE [LARGE SCALE GENOMIC DNA]</scope>
    <source>
        <strain evidence="4 5">CBS 600.67</strain>
    </source>
</reference>
<evidence type="ECO:0000256" key="1">
    <source>
        <dbReference type="ARBA" id="ARBA00006484"/>
    </source>
</evidence>
<dbReference type="InterPro" id="IPR002347">
    <property type="entry name" value="SDR_fam"/>
</dbReference>
<protein>
    <submittedName>
        <fullName evidence="4">Short-chain dehydrogenase</fullName>
    </submittedName>
</protein>
<evidence type="ECO:0000313" key="4">
    <source>
        <dbReference type="EMBL" id="KAL2816607.1"/>
    </source>
</evidence>
<dbReference type="EMBL" id="JBFXLS010000100">
    <property type="protein sequence ID" value="KAL2816607.1"/>
    <property type="molecule type" value="Genomic_DNA"/>
</dbReference>
<evidence type="ECO:0000256" key="3">
    <source>
        <dbReference type="ARBA" id="ARBA00023002"/>
    </source>
</evidence>
<name>A0ABR4HM92_9EURO</name>
<comment type="caution">
    <text evidence="4">The sequence shown here is derived from an EMBL/GenBank/DDBJ whole genome shotgun (WGS) entry which is preliminary data.</text>
</comment>
<keyword evidence="2" id="KW-0521">NADP</keyword>
<comment type="similarity">
    <text evidence="1">Belongs to the short-chain dehydrogenases/reductases (SDR) family.</text>
</comment>
<dbReference type="Proteomes" id="UP001610335">
    <property type="component" value="Unassembled WGS sequence"/>
</dbReference>
<dbReference type="PANTHER" id="PTHR24320">
    <property type="entry name" value="RETINOL DEHYDROGENASE"/>
    <property type="match status" value="1"/>
</dbReference>